<dbReference type="InterPro" id="IPR043502">
    <property type="entry name" value="DNA/RNA_pol_sf"/>
</dbReference>
<dbReference type="EMBL" id="BQNB010008714">
    <property type="protein sequence ID" value="GJS53268.1"/>
    <property type="molecule type" value="Genomic_DNA"/>
</dbReference>
<feature type="compositionally biased region" description="Polar residues" evidence="1">
    <location>
        <begin position="149"/>
        <end position="187"/>
    </location>
</feature>
<gene>
    <name evidence="3" type="ORF">Tco_0626630</name>
</gene>
<evidence type="ECO:0000259" key="2">
    <source>
        <dbReference type="PROSITE" id="PS50994"/>
    </source>
</evidence>
<reference evidence="3" key="2">
    <citation type="submission" date="2022-01" db="EMBL/GenBank/DDBJ databases">
        <authorList>
            <person name="Yamashiro T."/>
            <person name="Shiraishi A."/>
            <person name="Satake H."/>
            <person name="Nakayama K."/>
        </authorList>
    </citation>
    <scope>NUCLEOTIDE SEQUENCE</scope>
</reference>
<dbReference type="Proteomes" id="UP001151760">
    <property type="component" value="Unassembled WGS sequence"/>
</dbReference>
<evidence type="ECO:0000313" key="3">
    <source>
        <dbReference type="EMBL" id="GJS53268.1"/>
    </source>
</evidence>
<dbReference type="InterPro" id="IPR013103">
    <property type="entry name" value="RVT_2"/>
</dbReference>
<dbReference type="Pfam" id="PF07727">
    <property type="entry name" value="RVT_2"/>
    <property type="match status" value="1"/>
</dbReference>
<comment type="caution">
    <text evidence="3">The sequence shown here is derived from an EMBL/GenBank/DDBJ whole genome shotgun (WGS) entry which is preliminary data.</text>
</comment>
<dbReference type="PANTHER" id="PTHR11439:SF483">
    <property type="entry name" value="PEPTIDE SYNTHASE GLIP-LIKE, PUTATIVE (AFU_ORTHOLOGUE AFUA_3G12920)-RELATED"/>
    <property type="match status" value="1"/>
</dbReference>
<protein>
    <submittedName>
        <fullName evidence="3">Retrovirus-related pol polyprotein from transposon TNT 1-94</fullName>
    </submittedName>
</protein>
<feature type="region of interest" description="Disordered" evidence="1">
    <location>
        <begin position="123"/>
        <end position="191"/>
    </location>
</feature>
<reference evidence="3" key="1">
    <citation type="journal article" date="2022" name="Int. J. Mol. Sci.">
        <title>Draft Genome of Tanacetum Coccineum: Genomic Comparison of Closely Related Tanacetum-Family Plants.</title>
        <authorList>
            <person name="Yamashiro T."/>
            <person name="Shiraishi A."/>
            <person name="Nakayama K."/>
            <person name="Satake H."/>
        </authorList>
    </citation>
    <scope>NUCLEOTIDE SEQUENCE</scope>
</reference>
<dbReference type="SUPFAM" id="SSF53098">
    <property type="entry name" value="Ribonuclease H-like"/>
    <property type="match status" value="1"/>
</dbReference>
<dbReference type="PANTHER" id="PTHR11439">
    <property type="entry name" value="GAG-POL-RELATED RETROTRANSPOSON"/>
    <property type="match status" value="1"/>
</dbReference>
<organism evidence="3 4">
    <name type="scientific">Tanacetum coccineum</name>
    <dbReference type="NCBI Taxonomy" id="301880"/>
    <lineage>
        <taxon>Eukaryota</taxon>
        <taxon>Viridiplantae</taxon>
        <taxon>Streptophyta</taxon>
        <taxon>Embryophyta</taxon>
        <taxon>Tracheophyta</taxon>
        <taxon>Spermatophyta</taxon>
        <taxon>Magnoliopsida</taxon>
        <taxon>eudicotyledons</taxon>
        <taxon>Gunneridae</taxon>
        <taxon>Pentapetalae</taxon>
        <taxon>asterids</taxon>
        <taxon>campanulids</taxon>
        <taxon>Asterales</taxon>
        <taxon>Asteraceae</taxon>
        <taxon>Asteroideae</taxon>
        <taxon>Anthemideae</taxon>
        <taxon>Anthemidinae</taxon>
        <taxon>Tanacetum</taxon>
    </lineage>
</organism>
<dbReference type="CDD" id="cd09272">
    <property type="entry name" value="RNase_HI_RT_Ty1"/>
    <property type="match status" value="1"/>
</dbReference>
<feature type="domain" description="Integrase catalytic" evidence="2">
    <location>
        <begin position="42"/>
        <end position="137"/>
    </location>
</feature>
<evidence type="ECO:0000256" key="1">
    <source>
        <dbReference type="SAM" id="MobiDB-lite"/>
    </source>
</evidence>
<dbReference type="SUPFAM" id="SSF56672">
    <property type="entry name" value="DNA/RNA polymerases"/>
    <property type="match status" value="1"/>
</dbReference>
<dbReference type="Gene3D" id="3.30.420.10">
    <property type="entry name" value="Ribonuclease H-like superfamily/Ribonuclease H"/>
    <property type="match status" value="1"/>
</dbReference>
<name>A0ABQ4WKB9_9ASTR</name>
<dbReference type="InterPro" id="IPR012337">
    <property type="entry name" value="RNaseH-like_sf"/>
</dbReference>
<dbReference type="PROSITE" id="PS50994">
    <property type="entry name" value="INTEGRASE"/>
    <property type="match status" value="1"/>
</dbReference>
<proteinExistence type="predicted"/>
<accession>A0ABQ4WKB9</accession>
<dbReference type="InterPro" id="IPR001584">
    <property type="entry name" value="Integrase_cat-core"/>
</dbReference>
<evidence type="ECO:0000313" key="4">
    <source>
        <dbReference type="Proteomes" id="UP001151760"/>
    </source>
</evidence>
<sequence>MGKSKKKPYKPKSEDTNQEKLYLLHMDLCGPMRVASVNGKKTDNGTEFVNQTLREYYENVDISHETSVARSSQQNGVVERRNRTLIKASRTMLIYAKSPLFLWTEAVATAYFDELTAMASEHSSSRPAHHEMTPTTISSGLVPNPPSSTPFLQNSAAISGSPFLTTVDQDAPSPSNSQTTPETQSPFIPNDVKEENHDLDVAHMNNDQFFGIPILEYVSEASSSSDVIPTIELIPHPDKVMVITLKWIYKVKLDELGGILKNKARLVARSYRQEEGSDFEESFAPVARLDAIQIFLAFAAHINMIVYQMDVKMAFLNSILREEVYVRQPDGFVDKDNPNHVYNLKKALYGLKQAPRAWYDLLSKFLLSQEFSKGTVDLTLFIRRQGKDILLISQSPRGIFINQSKYALESLKKYGMESSDPVDTPMVEKSKLDEDTQGKAVDPTHYRRMVDTLMYLTASRPDLTFVVCMCAWYQAKPTEKHLHAVKRIFKYLRGTLNRGLWYPKDSSIALTTYEDADHAGCQDTRRSTSGSMQLLGDRLVSWSSKRQKSAAISSTEAKYIALSGCCAQVLWMRSQLTDYGLGFNKISMYCDNKSAIALCCNNVQHSRSKHIDIRFHFKKEQVENEVLELYFVNTEYQLADIFTKALGRERIKFLINKLGMRIFTPETLKQLADEAEE</sequence>
<keyword evidence="4" id="KW-1185">Reference proteome</keyword>
<dbReference type="InterPro" id="IPR036397">
    <property type="entry name" value="RNaseH_sf"/>
</dbReference>